<reference evidence="1 2" key="1">
    <citation type="journal article" date="2016" name="Mol. Biol. Evol.">
        <title>Comparative Genomics of Early-Diverging Mushroom-Forming Fungi Provides Insights into the Origins of Lignocellulose Decay Capabilities.</title>
        <authorList>
            <person name="Nagy L.G."/>
            <person name="Riley R."/>
            <person name="Tritt A."/>
            <person name="Adam C."/>
            <person name="Daum C."/>
            <person name="Floudas D."/>
            <person name="Sun H."/>
            <person name="Yadav J.S."/>
            <person name="Pangilinan J."/>
            <person name="Larsson K.H."/>
            <person name="Matsuura K."/>
            <person name="Barry K."/>
            <person name="Labutti K."/>
            <person name="Kuo R."/>
            <person name="Ohm R.A."/>
            <person name="Bhattacharya S.S."/>
            <person name="Shirouzu T."/>
            <person name="Yoshinaga Y."/>
            <person name="Martin F.M."/>
            <person name="Grigoriev I.V."/>
            <person name="Hibbett D.S."/>
        </authorList>
    </citation>
    <scope>NUCLEOTIDE SEQUENCE [LARGE SCALE GENOMIC DNA]</scope>
    <source>
        <strain evidence="1 2">HHB12733</strain>
    </source>
</reference>
<dbReference type="OrthoDB" id="10501486at2759"/>
<sequence>MASITSSHTQYPPLDPAWFLEGGIAYLPNQVLSPLLDFDGIVSGKLQPICILDQWEPRDPDHPKEPMTPEDFWRRSLHHRTSLLLKGDIIPAPIDAVLVDHDTRPFLPPCLRRPPLASPKTWHPQRLQDRAFTWAYHGRIHASIETTSVALCGTGDDNDWLALYVPPLFQEHQELANTPVPALRPWHMRKVLRIFN</sequence>
<dbReference type="EMBL" id="KV424209">
    <property type="protein sequence ID" value="KZT50207.1"/>
    <property type="molecule type" value="Genomic_DNA"/>
</dbReference>
<evidence type="ECO:0000313" key="1">
    <source>
        <dbReference type="EMBL" id="KZT50207.1"/>
    </source>
</evidence>
<dbReference type="AlphaFoldDB" id="A0A165C3Z8"/>
<keyword evidence="2" id="KW-1185">Reference proteome</keyword>
<dbReference type="Proteomes" id="UP000076842">
    <property type="component" value="Unassembled WGS sequence"/>
</dbReference>
<proteinExistence type="predicted"/>
<protein>
    <submittedName>
        <fullName evidence="1">Uncharacterized protein</fullName>
    </submittedName>
</protein>
<organism evidence="1 2">
    <name type="scientific">Calocera cornea HHB12733</name>
    <dbReference type="NCBI Taxonomy" id="1353952"/>
    <lineage>
        <taxon>Eukaryota</taxon>
        <taxon>Fungi</taxon>
        <taxon>Dikarya</taxon>
        <taxon>Basidiomycota</taxon>
        <taxon>Agaricomycotina</taxon>
        <taxon>Dacrymycetes</taxon>
        <taxon>Dacrymycetales</taxon>
        <taxon>Dacrymycetaceae</taxon>
        <taxon>Calocera</taxon>
    </lineage>
</organism>
<accession>A0A165C3Z8</accession>
<name>A0A165C3Z8_9BASI</name>
<dbReference type="InParanoid" id="A0A165C3Z8"/>
<gene>
    <name evidence="1" type="ORF">CALCODRAFT_488881</name>
</gene>
<evidence type="ECO:0000313" key="2">
    <source>
        <dbReference type="Proteomes" id="UP000076842"/>
    </source>
</evidence>